<dbReference type="EMBL" id="BAAABM010000007">
    <property type="protein sequence ID" value="GAA0321568.1"/>
    <property type="molecule type" value="Genomic_DNA"/>
</dbReference>
<reference evidence="3" key="1">
    <citation type="journal article" date="2019" name="Int. J. Syst. Evol. Microbiol.">
        <title>The Global Catalogue of Microorganisms (GCM) 10K type strain sequencing project: providing services to taxonomists for standard genome sequencing and annotation.</title>
        <authorList>
            <consortium name="The Broad Institute Genomics Platform"/>
            <consortium name="The Broad Institute Genome Sequencing Center for Infectious Disease"/>
            <person name="Wu L."/>
            <person name="Ma J."/>
        </authorList>
    </citation>
    <scope>NUCLEOTIDE SEQUENCE [LARGE SCALE GENOMIC DNA]</scope>
    <source>
        <strain evidence="3">JCM 3146</strain>
    </source>
</reference>
<protein>
    <recommendedName>
        <fullName evidence="4">NTP pyrophosphohydrolase MazG putative catalytic core domain-containing protein</fullName>
    </recommendedName>
</protein>
<dbReference type="SUPFAM" id="SSF101386">
    <property type="entry name" value="all-alpha NTP pyrophosphatases"/>
    <property type="match status" value="1"/>
</dbReference>
<proteinExistence type="predicted"/>
<dbReference type="InterPro" id="IPR038735">
    <property type="entry name" value="MSMEG_1276-like_NTP-PPase_dom"/>
</dbReference>
<organism evidence="2 3">
    <name type="scientific">Actinoallomurus spadix</name>
    <dbReference type="NCBI Taxonomy" id="79912"/>
    <lineage>
        <taxon>Bacteria</taxon>
        <taxon>Bacillati</taxon>
        <taxon>Actinomycetota</taxon>
        <taxon>Actinomycetes</taxon>
        <taxon>Streptosporangiales</taxon>
        <taxon>Thermomonosporaceae</taxon>
        <taxon>Actinoallomurus</taxon>
    </lineage>
</organism>
<evidence type="ECO:0000256" key="1">
    <source>
        <dbReference type="SAM" id="MobiDB-lite"/>
    </source>
</evidence>
<accession>A0ABP3FP63</accession>
<comment type="caution">
    <text evidence="2">The sequence shown here is derived from an EMBL/GenBank/DDBJ whole genome shotgun (WGS) entry which is preliminary data.</text>
</comment>
<keyword evidence="3" id="KW-1185">Reference proteome</keyword>
<feature type="region of interest" description="Disordered" evidence="1">
    <location>
        <begin position="1"/>
        <end position="21"/>
    </location>
</feature>
<name>A0ABP3FP63_9ACTN</name>
<gene>
    <name evidence="2" type="ORF">GCM10010151_09170</name>
</gene>
<evidence type="ECO:0000313" key="2">
    <source>
        <dbReference type="EMBL" id="GAA0321568.1"/>
    </source>
</evidence>
<sequence length="231" mass="25090">MSDADQPYGDPSAGDSGVPSSLDRVLADVAAERAAQDAMWGVQDLPDGTGTEHVAAADAAKRDCREAWAGARLTWRHILAEEFCEALAEDDPQALRTELIQTAAVAVKWVQAIDRREGGLTHRTPDGPGRLEKLVRDRVPDLIRADGRDPDVRAAGDGEYLMLLRAKLYEEAGEFAASGDAEELADLLEVVYALAAARGVTAGELERLRAAKAARNGAFERRHVLRRPERR</sequence>
<evidence type="ECO:0008006" key="4">
    <source>
        <dbReference type="Google" id="ProtNLM"/>
    </source>
</evidence>
<dbReference type="Proteomes" id="UP001501822">
    <property type="component" value="Unassembled WGS sequence"/>
</dbReference>
<evidence type="ECO:0000313" key="3">
    <source>
        <dbReference type="Proteomes" id="UP001501822"/>
    </source>
</evidence>
<dbReference type="RefSeq" id="WP_252804680.1">
    <property type="nucleotide sequence ID" value="NZ_BAAABM010000007.1"/>
</dbReference>
<dbReference type="CDD" id="cd11532">
    <property type="entry name" value="NTP-PPase_COG4997"/>
    <property type="match status" value="1"/>
</dbReference>